<evidence type="ECO:0000313" key="15">
    <source>
        <dbReference type="EMBL" id="EEE60371.1"/>
    </source>
</evidence>
<organism evidence="15">
    <name type="scientific">Oryza sativa subsp. japonica</name>
    <name type="common">Rice</name>
    <dbReference type="NCBI Taxonomy" id="39947"/>
    <lineage>
        <taxon>Eukaryota</taxon>
        <taxon>Viridiplantae</taxon>
        <taxon>Streptophyta</taxon>
        <taxon>Embryophyta</taxon>
        <taxon>Tracheophyta</taxon>
        <taxon>Spermatophyta</taxon>
        <taxon>Magnoliopsida</taxon>
        <taxon>Liliopsida</taxon>
        <taxon>Poales</taxon>
        <taxon>Poaceae</taxon>
        <taxon>BOP clade</taxon>
        <taxon>Oryzoideae</taxon>
        <taxon>Oryzeae</taxon>
        <taxon>Oryzinae</taxon>
        <taxon>Oryza</taxon>
        <taxon>Oryza sativa</taxon>
    </lineage>
</organism>
<evidence type="ECO:0000256" key="4">
    <source>
        <dbReference type="ARBA" id="ARBA00022729"/>
    </source>
</evidence>
<dbReference type="InterPro" id="IPR000719">
    <property type="entry name" value="Prot_kinase_dom"/>
</dbReference>
<dbReference type="InterPro" id="IPR008271">
    <property type="entry name" value="Ser/Thr_kinase_AS"/>
</dbReference>
<evidence type="ECO:0000256" key="13">
    <source>
        <dbReference type="SAM" id="SignalP"/>
    </source>
</evidence>
<dbReference type="Gene3D" id="3.30.200.20">
    <property type="entry name" value="Phosphorylase Kinase, domain 1"/>
    <property type="match status" value="1"/>
</dbReference>
<dbReference type="PROSITE" id="PS00107">
    <property type="entry name" value="PROTEIN_KINASE_ATP"/>
    <property type="match status" value="1"/>
</dbReference>
<dbReference type="Pfam" id="PF00069">
    <property type="entry name" value="Pkinase"/>
    <property type="match status" value="1"/>
</dbReference>
<dbReference type="PROSITE" id="PS50011">
    <property type="entry name" value="PROTEIN_KINASE_DOM"/>
    <property type="match status" value="1"/>
</dbReference>
<gene>
    <name evidence="15" type="ORF">OsJ_13503</name>
</gene>
<keyword evidence="5 11" id="KW-0547">Nucleotide-binding</keyword>
<evidence type="ECO:0000256" key="12">
    <source>
        <dbReference type="SAM" id="Phobius"/>
    </source>
</evidence>
<dbReference type="GO" id="GO:0016020">
    <property type="term" value="C:membrane"/>
    <property type="evidence" value="ECO:0007669"/>
    <property type="project" value="UniProtKB-SubCell"/>
</dbReference>
<evidence type="ECO:0000256" key="5">
    <source>
        <dbReference type="ARBA" id="ARBA00022741"/>
    </source>
</evidence>
<keyword evidence="6" id="KW-0418">Kinase</keyword>
<keyword evidence="7 11" id="KW-0067">ATP-binding</keyword>
<keyword evidence="9 12" id="KW-0472">Membrane</keyword>
<dbReference type="SMART" id="SM00220">
    <property type="entry name" value="S_TKc"/>
    <property type="match status" value="1"/>
</dbReference>
<dbReference type="GO" id="GO:0048544">
    <property type="term" value="P:recognition of pollen"/>
    <property type="evidence" value="ECO:0007669"/>
    <property type="project" value="InterPro"/>
</dbReference>
<keyword evidence="3 12" id="KW-0812">Transmembrane</keyword>
<name>B9FD07_ORYSJ</name>
<feature type="binding site" evidence="11">
    <location>
        <position position="394"/>
    </location>
    <ligand>
        <name>ATP</name>
        <dbReference type="ChEBI" id="CHEBI:30616"/>
    </ligand>
</feature>
<evidence type="ECO:0000256" key="6">
    <source>
        <dbReference type="ARBA" id="ARBA00022777"/>
    </source>
</evidence>
<evidence type="ECO:0000256" key="8">
    <source>
        <dbReference type="ARBA" id="ARBA00022989"/>
    </source>
</evidence>
<dbReference type="Gene3D" id="1.10.510.10">
    <property type="entry name" value="Transferase(Phosphotransferase) domain 1"/>
    <property type="match status" value="1"/>
</dbReference>
<dbReference type="FunFam" id="3.30.200.20:FF:000250">
    <property type="entry name" value="Serine/threonine-protein kinase"/>
    <property type="match status" value="1"/>
</dbReference>
<evidence type="ECO:0000256" key="1">
    <source>
        <dbReference type="ARBA" id="ARBA00004167"/>
    </source>
</evidence>
<dbReference type="PANTHER" id="PTHR47974">
    <property type="entry name" value="OS07G0415500 PROTEIN"/>
    <property type="match status" value="1"/>
</dbReference>
<dbReference type="Proteomes" id="UP000007752">
    <property type="component" value="Chromosome 4"/>
</dbReference>
<evidence type="ECO:0000256" key="7">
    <source>
        <dbReference type="ARBA" id="ARBA00022840"/>
    </source>
</evidence>
<keyword evidence="10" id="KW-1015">Disulfide bond</keyword>
<feature type="domain" description="Protein kinase" evidence="14">
    <location>
        <begin position="366"/>
        <end position="644"/>
    </location>
</feature>
<keyword evidence="8 12" id="KW-1133">Transmembrane helix</keyword>
<dbReference type="Pfam" id="PF00954">
    <property type="entry name" value="S_locus_glycop"/>
    <property type="match status" value="1"/>
</dbReference>
<dbReference type="InterPro" id="IPR017441">
    <property type="entry name" value="Protein_kinase_ATP_BS"/>
</dbReference>
<reference evidence="15" key="2">
    <citation type="submission" date="2008-12" db="EMBL/GenBank/DDBJ databases">
        <title>Improved gene annotation of the rice (Oryza sativa) genomes.</title>
        <authorList>
            <person name="Wang J."/>
            <person name="Li R."/>
            <person name="Fan W."/>
            <person name="Huang Q."/>
            <person name="Zhang J."/>
            <person name="Zhou Y."/>
            <person name="Hu Y."/>
            <person name="Zi S."/>
            <person name="Li J."/>
            <person name="Ni P."/>
            <person name="Zheng H."/>
            <person name="Zhang Y."/>
            <person name="Zhao M."/>
            <person name="Hao Q."/>
            <person name="McDermott J."/>
            <person name="Samudrala R."/>
            <person name="Kristiansen K."/>
            <person name="Wong G.K.-S."/>
        </authorList>
    </citation>
    <scope>NUCLEOTIDE SEQUENCE</scope>
</reference>
<feature type="chain" id="PRO_5002884089" description="Protein kinase domain-containing protein" evidence="13">
    <location>
        <begin position="27"/>
        <end position="664"/>
    </location>
</feature>
<dbReference type="FunFam" id="1.10.510.10:FF:000227">
    <property type="entry name" value="Serine/threonine-protein kinase"/>
    <property type="match status" value="1"/>
</dbReference>
<accession>B9FD07</accession>
<evidence type="ECO:0000259" key="14">
    <source>
        <dbReference type="PROSITE" id="PS50011"/>
    </source>
</evidence>
<sequence length="664" mass="73311">MRPQSYAFLGLVLLLFSLLPLAPCSAANLNNDTLLAGQALAVGDKLISNNGKFTLGFFQPDAGTNVVLPGAKFGWNKITGLNRQCISKKSLIDPGLGSYSVELDTNGTKGVILMLRNPPKVYWYGLTSPTLIPELRSLLAMDPRTRGLIIPTYVDNSQEEYYMYTLSNESPSSFLSLDMSGQIMLNVWSEANQSWQIIYAQPADPCNPFATCGPFTICNGNSNPVCECMESFTRKSSQDWDLGDRTGGCSRNTPLDCTISGNRTSSADMFHPIAHVKLPYDSESIQDATTQSKSKDLQSLSKNQRKPIVGVVTTISIIILVLLIMLMVLVMVWRNRFKWCGVPLHRSQGGSGIIAFRYSDLDHATKNFSEKLGEGGFGSVFKGVLRDLTVVAVKRLDGARQGEKQFRAEVSSIGLIQHINLVKLIGFCCQGDKRLLVYEHMLNGSLDTHLFQSNATILTWSTRYQIAIGVARGLSYLHQSCHECIIHCDIKPQNILLDESFTPKIADFGMAVFVGRDFSRVLTTFRGTVGYLAPEWISGVAITPKVDVYSYGMVLLEIISGMRSLPNVHSSNSHHAAYFPVQAISKLHEGDVQSLVDPRLSGDFNLEEAERVCKVACWCIQDNEFDRPTMGEVVLVLEGLQEFDMPPMPRLLAAITRSSNVAEM</sequence>
<keyword evidence="2" id="KW-0808">Transferase</keyword>
<evidence type="ECO:0000256" key="3">
    <source>
        <dbReference type="ARBA" id="ARBA00022692"/>
    </source>
</evidence>
<protein>
    <recommendedName>
        <fullName evidence="14">Protein kinase domain-containing protein</fullName>
    </recommendedName>
</protein>
<evidence type="ECO:0000256" key="2">
    <source>
        <dbReference type="ARBA" id="ARBA00022679"/>
    </source>
</evidence>
<dbReference type="CDD" id="cd14066">
    <property type="entry name" value="STKc_IRAK"/>
    <property type="match status" value="1"/>
</dbReference>
<comment type="subcellular location">
    <subcellularLocation>
        <location evidence="1">Membrane</location>
        <topology evidence="1">Single-pass membrane protein</topology>
    </subcellularLocation>
</comment>
<reference evidence="15" key="1">
    <citation type="journal article" date="2005" name="PLoS Biol.">
        <title>The genomes of Oryza sativa: a history of duplications.</title>
        <authorList>
            <person name="Yu J."/>
            <person name="Wang J."/>
            <person name="Lin W."/>
            <person name="Li S."/>
            <person name="Li H."/>
            <person name="Zhou J."/>
            <person name="Ni P."/>
            <person name="Dong W."/>
            <person name="Hu S."/>
            <person name="Zeng C."/>
            <person name="Zhang J."/>
            <person name="Zhang Y."/>
            <person name="Li R."/>
            <person name="Xu Z."/>
            <person name="Li S."/>
            <person name="Li X."/>
            <person name="Zheng H."/>
            <person name="Cong L."/>
            <person name="Lin L."/>
            <person name="Yin J."/>
            <person name="Geng J."/>
            <person name="Li G."/>
            <person name="Shi J."/>
            <person name="Liu J."/>
            <person name="Lv H."/>
            <person name="Li J."/>
            <person name="Wang J."/>
            <person name="Deng Y."/>
            <person name="Ran L."/>
            <person name="Shi X."/>
            <person name="Wang X."/>
            <person name="Wu Q."/>
            <person name="Li C."/>
            <person name="Ren X."/>
            <person name="Wang J."/>
            <person name="Wang X."/>
            <person name="Li D."/>
            <person name="Liu D."/>
            <person name="Zhang X."/>
            <person name="Ji Z."/>
            <person name="Zhao W."/>
            <person name="Sun Y."/>
            <person name="Zhang Z."/>
            <person name="Bao J."/>
            <person name="Han Y."/>
            <person name="Dong L."/>
            <person name="Ji J."/>
            <person name="Chen P."/>
            <person name="Wu S."/>
            <person name="Liu J."/>
            <person name="Xiao Y."/>
            <person name="Bu D."/>
            <person name="Tan J."/>
            <person name="Yang L."/>
            <person name="Ye C."/>
            <person name="Zhang J."/>
            <person name="Xu J."/>
            <person name="Zhou Y."/>
            <person name="Yu Y."/>
            <person name="Zhang B."/>
            <person name="Zhuang S."/>
            <person name="Wei H."/>
            <person name="Liu B."/>
            <person name="Lei M."/>
            <person name="Yu H."/>
            <person name="Li Y."/>
            <person name="Xu H."/>
            <person name="Wei S."/>
            <person name="He X."/>
            <person name="Fang L."/>
            <person name="Zhang Z."/>
            <person name="Zhang Y."/>
            <person name="Huang X."/>
            <person name="Su Z."/>
            <person name="Tong W."/>
            <person name="Li J."/>
            <person name="Tong Z."/>
            <person name="Li S."/>
            <person name="Ye J."/>
            <person name="Wang L."/>
            <person name="Fang L."/>
            <person name="Lei T."/>
            <person name="Chen C."/>
            <person name="Chen H."/>
            <person name="Xu Z."/>
            <person name="Li H."/>
            <person name="Huang H."/>
            <person name="Zhang F."/>
            <person name="Xu H."/>
            <person name="Li N."/>
            <person name="Zhao C."/>
            <person name="Li S."/>
            <person name="Dong L."/>
            <person name="Huang Y."/>
            <person name="Li L."/>
            <person name="Xi Y."/>
            <person name="Qi Q."/>
            <person name="Li W."/>
            <person name="Zhang B."/>
            <person name="Hu W."/>
            <person name="Zhang Y."/>
            <person name="Tian X."/>
            <person name="Jiao Y."/>
            <person name="Liang X."/>
            <person name="Jin J."/>
            <person name="Gao L."/>
            <person name="Zheng W."/>
            <person name="Hao B."/>
            <person name="Liu S."/>
            <person name="Wang W."/>
            <person name="Yuan L."/>
            <person name="Cao M."/>
            <person name="McDermott J."/>
            <person name="Samudrala R."/>
            <person name="Wang J."/>
            <person name="Wong G.K."/>
            <person name="Yang H."/>
        </authorList>
    </citation>
    <scope>NUCLEOTIDE SEQUENCE [LARGE SCALE GENOMIC DNA]</scope>
</reference>
<evidence type="ECO:0000256" key="11">
    <source>
        <dbReference type="PROSITE-ProRule" id="PRU10141"/>
    </source>
</evidence>
<dbReference type="PANTHER" id="PTHR47974:SF19">
    <property type="entry name" value="RECEPTOR-LIKE SERINE_THREONINE-PROTEIN KINASE"/>
    <property type="match status" value="1"/>
</dbReference>
<dbReference type="SUPFAM" id="SSF56112">
    <property type="entry name" value="Protein kinase-like (PK-like)"/>
    <property type="match status" value="1"/>
</dbReference>
<dbReference type="InterPro" id="IPR000858">
    <property type="entry name" value="S_locus_glycoprot_dom"/>
</dbReference>
<dbReference type="GO" id="GO:0004672">
    <property type="term" value="F:protein kinase activity"/>
    <property type="evidence" value="ECO:0007669"/>
    <property type="project" value="InterPro"/>
</dbReference>
<dbReference type="GO" id="GO:0005524">
    <property type="term" value="F:ATP binding"/>
    <property type="evidence" value="ECO:0007669"/>
    <property type="project" value="UniProtKB-UniRule"/>
</dbReference>
<feature type="transmembrane region" description="Helical" evidence="12">
    <location>
        <begin position="308"/>
        <end position="333"/>
    </location>
</feature>
<dbReference type="InterPro" id="IPR011009">
    <property type="entry name" value="Kinase-like_dom_sf"/>
</dbReference>
<dbReference type="AlphaFoldDB" id="B9FD07"/>
<dbReference type="EMBL" id="CM000141">
    <property type="protein sequence ID" value="EEE60371.1"/>
    <property type="molecule type" value="Genomic_DNA"/>
</dbReference>
<feature type="signal peptide" evidence="13">
    <location>
        <begin position="1"/>
        <end position="26"/>
    </location>
</feature>
<evidence type="ECO:0000256" key="9">
    <source>
        <dbReference type="ARBA" id="ARBA00023136"/>
    </source>
</evidence>
<dbReference type="PROSITE" id="PS00108">
    <property type="entry name" value="PROTEIN_KINASE_ST"/>
    <property type="match status" value="1"/>
</dbReference>
<evidence type="ECO:0000256" key="10">
    <source>
        <dbReference type="ARBA" id="ARBA00023157"/>
    </source>
</evidence>
<proteinExistence type="predicted"/>
<keyword evidence="4 13" id="KW-0732">Signal</keyword>